<evidence type="ECO:0000313" key="3">
    <source>
        <dbReference type="Proteomes" id="UP000076078"/>
    </source>
</evidence>
<name>A0A151ZDJ8_TIELA</name>
<comment type="caution">
    <text evidence="2">The sequence shown here is derived from an EMBL/GenBank/DDBJ whole genome shotgun (WGS) entry which is preliminary data.</text>
</comment>
<feature type="transmembrane region" description="Helical" evidence="1">
    <location>
        <begin position="101"/>
        <end position="119"/>
    </location>
</feature>
<keyword evidence="1" id="KW-0472">Membrane</keyword>
<dbReference type="PANTHER" id="PTHR36535:SF1">
    <property type="entry name" value="DUF1772 DOMAIN-CONTAINING PROTEIN"/>
    <property type="match status" value="1"/>
</dbReference>
<feature type="transmembrane region" description="Helical" evidence="1">
    <location>
        <begin position="60"/>
        <end position="80"/>
    </location>
</feature>
<dbReference type="OrthoDB" id="5954308at2759"/>
<dbReference type="AlphaFoldDB" id="A0A151ZDJ8"/>
<evidence type="ECO:0000313" key="2">
    <source>
        <dbReference type="EMBL" id="KYQ92038.1"/>
    </source>
</evidence>
<feature type="transmembrane region" description="Helical" evidence="1">
    <location>
        <begin position="12"/>
        <end position="30"/>
    </location>
</feature>
<organism evidence="2 3">
    <name type="scientific">Tieghemostelium lacteum</name>
    <name type="common">Slime mold</name>
    <name type="synonym">Dictyostelium lacteum</name>
    <dbReference type="NCBI Taxonomy" id="361077"/>
    <lineage>
        <taxon>Eukaryota</taxon>
        <taxon>Amoebozoa</taxon>
        <taxon>Evosea</taxon>
        <taxon>Eumycetozoa</taxon>
        <taxon>Dictyostelia</taxon>
        <taxon>Dictyosteliales</taxon>
        <taxon>Raperosteliaceae</taxon>
        <taxon>Tieghemostelium</taxon>
    </lineage>
</organism>
<dbReference type="InterPro" id="IPR013901">
    <property type="entry name" value="Anthrone_oxy"/>
</dbReference>
<keyword evidence="3" id="KW-1185">Reference proteome</keyword>
<evidence type="ECO:0000256" key="1">
    <source>
        <dbReference type="SAM" id="Phobius"/>
    </source>
</evidence>
<dbReference type="OMA" id="ANWPYTL"/>
<dbReference type="Pfam" id="PF08592">
    <property type="entry name" value="Anthrone_oxy"/>
    <property type="match status" value="1"/>
</dbReference>
<dbReference type="EMBL" id="LODT01000031">
    <property type="protein sequence ID" value="KYQ92038.1"/>
    <property type="molecule type" value="Genomic_DNA"/>
</dbReference>
<sequence length="180" mass="20269">MSSRLCDYIPILKGLALVSGSIFAGIAVYIRQVEHPARLSIPNEQAVDNWRVSFNRAMPLQVSLAIMSSLSAAITWAAIYTRNHSEITTRAIKHSCNCDGWMWLIGGGLMASVIPFTLWKLAPVNRKLLDQSLDKYSEETRSLLIKWGELHNVRVLLSFSAMSIFFVKLFVNQHHVVLVK</sequence>
<protein>
    <recommendedName>
        <fullName evidence="4">DUF1772 domain-containing protein</fullName>
    </recommendedName>
</protein>
<reference evidence="2 3" key="1">
    <citation type="submission" date="2015-12" db="EMBL/GenBank/DDBJ databases">
        <title>Dictyostelia acquired genes for synthesis and detection of signals that induce cell-type specialization by lateral gene transfer from prokaryotes.</title>
        <authorList>
            <person name="Gloeckner G."/>
            <person name="Schaap P."/>
        </authorList>
    </citation>
    <scope>NUCLEOTIDE SEQUENCE [LARGE SCALE GENOMIC DNA]</scope>
    <source>
        <strain evidence="2 3">TK</strain>
    </source>
</reference>
<gene>
    <name evidence="2" type="ORF">DLAC_06869</name>
</gene>
<keyword evidence="1" id="KW-0812">Transmembrane</keyword>
<feature type="transmembrane region" description="Helical" evidence="1">
    <location>
        <begin position="153"/>
        <end position="171"/>
    </location>
</feature>
<evidence type="ECO:0008006" key="4">
    <source>
        <dbReference type="Google" id="ProtNLM"/>
    </source>
</evidence>
<dbReference type="InParanoid" id="A0A151ZDJ8"/>
<accession>A0A151ZDJ8</accession>
<dbReference type="PANTHER" id="PTHR36535">
    <property type="entry name" value="YALI0E30327P"/>
    <property type="match status" value="1"/>
</dbReference>
<proteinExistence type="predicted"/>
<keyword evidence="1" id="KW-1133">Transmembrane helix</keyword>
<dbReference type="Proteomes" id="UP000076078">
    <property type="component" value="Unassembled WGS sequence"/>
</dbReference>